<dbReference type="AlphaFoldDB" id="A0AAV5K7T2"/>
<accession>A0AAV5K7T2</accession>
<keyword evidence="2" id="KW-1185">Reference proteome</keyword>
<protein>
    <submittedName>
        <fullName evidence="1">Uncharacterized protein</fullName>
    </submittedName>
</protein>
<organism evidence="1 2">
    <name type="scientific">Rubroshorea leprosula</name>
    <dbReference type="NCBI Taxonomy" id="152421"/>
    <lineage>
        <taxon>Eukaryota</taxon>
        <taxon>Viridiplantae</taxon>
        <taxon>Streptophyta</taxon>
        <taxon>Embryophyta</taxon>
        <taxon>Tracheophyta</taxon>
        <taxon>Spermatophyta</taxon>
        <taxon>Magnoliopsida</taxon>
        <taxon>eudicotyledons</taxon>
        <taxon>Gunneridae</taxon>
        <taxon>Pentapetalae</taxon>
        <taxon>rosids</taxon>
        <taxon>malvids</taxon>
        <taxon>Malvales</taxon>
        <taxon>Dipterocarpaceae</taxon>
        <taxon>Rubroshorea</taxon>
    </lineage>
</organism>
<dbReference type="EMBL" id="BPVZ01000054">
    <property type="protein sequence ID" value="GKV19972.1"/>
    <property type="molecule type" value="Genomic_DNA"/>
</dbReference>
<reference evidence="1 2" key="1">
    <citation type="journal article" date="2021" name="Commun. Biol.">
        <title>The genome of Shorea leprosula (Dipterocarpaceae) highlights the ecological relevance of drought in aseasonal tropical rainforests.</title>
        <authorList>
            <person name="Ng K.K.S."/>
            <person name="Kobayashi M.J."/>
            <person name="Fawcett J.A."/>
            <person name="Hatakeyama M."/>
            <person name="Paape T."/>
            <person name="Ng C.H."/>
            <person name="Ang C.C."/>
            <person name="Tnah L.H."/>
            <person name="Lee C.T."/>
            <person name="Nishiyama T."/>
            <person name="Sese J."/>
            <person name="O'Brien M.J."/>
            <person name="Copetti D."/>
            <person name="Mohd Noor M.I."/>
            <person name="Ong R.C."/>
            <person name="Putra M."/>
            <person name="Sireger I.Z."/>
            <person name="Indrioko S."/>
            <person name="Kosugi Y."/>
            <person name="Izuno A."/>
            <person name="Isagi Y."/>
            <person name="Lee S.L."/>
            <person name="Shimizu K.K."/>
        </authorList>
    </citation>
    <scope>NUCLEOTIDE SEQUENCE [LARGE SCALE GENOMIC DNA]</scope>
    <source>
        <strain evidence="1">214</strain>
    </source>
</reference>
<evidence type="ECO:0000313" key="2">
    <source>
        <dbReference type="Proteomes" id="UP001054252"/>
    </source>
</evidence>
<evidence type="ECO:0000313" key="1">
    <source>
        <dbReference type="EMBL" id="GKV19972.1"/>
    </source>
</evidence>
<gene>
    <name evidence="1" type="ORF">SLEP1_g30161</name>
</gene>
<name>A0AAV5K7T2_9ROSI</name>
<comment type="caution">
    <text evidence="1">The sequence shown here is derived from an EMBL/GenBank/DDBJ whole genome shotgun (WGS) entry which is preliminary data.</text>
</comment>
<proteinExistence type="predicted"/>
<dbReference type="Proteomes" id="UP001054252">
    <property type="component" value="Unassembled WGS sequence"/>
</dbReference>
<sequence length="156" mass="17714">MYTNQKENPKKGSLIFSFSIPNPQPFTKSPFQITAVALGSCYSSQIFAQHVLVSLKTLRFVIFEGQVVVEAIQLWFGYTRLKVICWNFKVTTLSQSPFAQIHCFGFSVWVFQFIVQNWASGISGEIVPIFLAYFICQSQNHSLVLLIYKLAVTAFP</sequence>